<accession>A0A1J4JJ59</accession>
<keyword evidence="4 7" id="KW-0547">Nucleotide-binding</keyword>
<reference evidence="10" key="1">
    <citation type="submission" date="2016-10" db="EMBL/GenBank/DDBJ databases">
        <authorList>
            <person name="Benchimol M."/>
            <person name="Almeida L.G."/>
            <person name="Vasconcelos A.T."/>
            <person name="Perreira-Neves A."/>
            <person name="Rosa I.A."/>
            <person name="Tasca T."/>
            <person name="Bogo M.R."/>
            <person name="de Souza W."/>
        </authorList>
    </citation>
    <scope>NUCLEOTIDE SEQUENCE [LARGE SCALE GENOMIC DNA]</scope>
    <source>
        <strain evidence="10">K</strain>
    </source>
</reference>
<dbReference type="InterPro" id="IPR050591">
    <property type="entry name" value="GSK-3"/>
</dbReference>
<dbReference type="GO" id="GO:0005634">
    <property type="term" value="C:nucleus"/>
    <property type="evidence" value="ECO:0007669"/>
    <property type="project" value="TreeGrafter"/>
</dbReference>
<keyword evidence="3" id="KW-0808">Transferase</keyword>
<keyword evidence="5 10" id="KW-0418">Kinase</keyword>
<dbReference type="PROSITE" id="PS00107">
    <property type="entry name" value="PROTEIN_KINASE_ATP"/>
    <property type="match status" value="1"/>
</dbReference>
<dbReference type="GO" id="GO:0007165">
    <property type="term" value="P:signal transduction"/>
    <property type="evidence" value="ECO:0007669"/>
    <property type="project" value="TreeGrafter"/>
</dbReference>
<evidence type="ECO:0000256" key="8">
    <source>
        <dbReference type="RuleBase" id="RU000304"/>
    </source>
</evidence>
<dbReference type="AlphaFoldDB" id="A0A1J4JJ59"/>
<evidence type="ECO:0000256" key="4">
    <source>
        <dbReference type="ARBA" id="ARBA00022741"/>
    </source>
</evidence>
<evidence type="ECO:0000259" key="9">
    <source>
        <dbReference type="PROSITE" id="PS50011"/>
    </source>
</evidence>
<comment type="caution">
    <text evidence="10">The sequence shown here is derived from an EMBL/GenBank/DDBJ whole genome shotgun (WGS) entry which is preliminary data.</text>
</comment>
<evidence type="ECO:0000256" key="5">
    <source>
        <dbReference type="ARBA" id="ARBA00022777"/>
    </source>
</evidence>
<dbReference type="SMART" id="SM00220">
    <property type="entry name" value="S_TKc"/>
    <property type="match status" value="1"/>
</dbReference>
<dbReference type="GO" id="GO:0004674">
    <property type="term" value="F:protein serine/threonine kinase activity"/>
    <property type="evidence" value="ECO:0007669"/>
    <property type="project" value="UniProtKB-KW"/>
</dbReference>
<dbReference type="InterPro" id="IPR039192">
    <property type="entry name" value="STKc_GSK3"/>
</dbReference>
<comment type="similarity">
    <text evidence="1">Belongs to the protein kinase superfamily. CMGC Ser/Thr protein kinase family. GSK-3 subfamily.</text>
</comment>
<evidence type="ECO:0000256" key="1">
    <source>
        <dbReference type="ARBA" id="ARBA00005527"/>
    </source>
</evidence>
<dbReference type="GO" id="GO:0005737">
    <property type="term" value="C:cytoplasm"/>
    <property type="evidence" value="ECO:0007669"/>
    <property type="project" value="TreeGrafter"/>
</dbReference>
<evidence type="ECO:0000313" key="11">
    <source>
        <dbReference type="Proteomes" id="UP000179807"/>
    </source>
</evidence>
<evidence type="ECO:0000256" key="7">
    <source>
        <dbReference type="PROSITE-ProRule" id="PRU10141"/>
    </source>
</evidence>
<dbReference type="Gene3D" id="3.30.200.20">
    <property type="entry name" value="Phosphorylase Kinase, domain 1"/>
    <property type="match status" value="1"/>
</dbReference>
<dbReference type="InterPro" id="IPR008271">
    <property type="entry name" value="Ser/Thr_kinase_AS"/>
</dbReference>
<evidence type="ECO:0000256" key="2">
    <source>
        <dbReference type="ARBA" id="ARBA00022527"/>
    </source>
</evidence>
<dbReference type="PANTHER" id="PTHR24057:SF0">
    <property type="entry name" value="PROTEIN KINASE SHAGGY-RELATED"/>
    <property type="match status" value="1"/>
</dbReference>
<dbReference type="GO" id="GO:0030154">
    <property type="term" value="P:cell differentiation"/>
    <property type="evidence" value="ECO:0007669"/>
    <property type="project" value="TreeGrafter"/>
</dbReference>
<feature type="binding site" evidence="7">
    <location>
        <position position="66"/>
    </location>
    <ligand>
        <name>ATP</name>
        <dbReference type="ChEBI" id="CHEBI:30616"/>
    </ligand>
</feature>
<organism evidence="10 11">
    <name type="scientific">Tritrichomonas foetus</name>
    <dbReference type="NCBI Taxonomy" id="1144522"/>
    <lineage>
        <taxon>Eukaryota</taxon>
        <taxon>Metamonada</taxon>
        <taxon>Parabasalia</taxon>
        <taxon>Tritrichomonadida</taxon>
        <taxon>Tritrichomonadidae</taxon>
        <taxon>Tritrichomonas</taxon>
    </lineage>
</organism>
<gene>
    <name evidence="10" type="ORF">TRFO_34418</name>
</gene>
<dbReference type="EMBL" id="MLAK01001019">
    <property type="protein sequence ID" value="OHS99178.1"/>
    <property type="molecule type" value="Genomic_DNA"/>
</dbReference>
<dbReference type="Proteomes" id="UP000179807">
    <property type="component" value="Unassembled WGS sequence"/>
</dbReference>
<dbReference type="GeneID" id="94844354"/>
<name>A0A1J4JJ59_9EUKA</name>
<dbReference type="CDD" id="cd14137">
    <property type="entry name" value="STKc_GSK3"/>
    <property type="match status" value="1"/>
</dbReference>
<proteinExistence type="inferred from homology"/>
<evidence type="ECO:0000256" key="6">
    <source>
        <dbReference type="ARBA" id="ARBA00022840"/>
    </source>
</evidence>
<dbReference type="Pfam" id="PF00069">
    <property type="entry name" value="Pkinase"/>
    <property type="match status" value="1"/>
</dbReference>
<sequence length="343" mass="39181">MSHRVFKPHPPNQKINTLRSTLALSAHMAPAPKKNEYRPLKIIGQGAFGVVYVARTPEGHFVAIKKVLQDPHYKNREHDILKMVNNQNCIKMLNSFKSRGKKSKDIFLNIVMDFMPQTLHDYNLSFRDDKKTPPIIMVKLFAFQIFSGLHYLHSNGITHRDMKPQNVLVDSNTGELKICDFGSAKQLTSKEPSVSYIASRFYRAPELMYNCQFYTDKIDIWAAGCIIVESLTAGSPIFQGRTSIGQLHEIVKIIGHPKLEDLKSFSHDEIDLSSIEQKTTLKGSLPPSTPPDILDLLQKIFDYDVSRRPTALQCMRHKCFDDLFRKGLMLPNRRPIPSLHRPI</sequence>
<dbReference type="PROSITE" id="PS00108">
    <property type="entry name" value="PROTEIN_KINASE_ST"/>
    <property type="match status" value="1"/>
</dbReference>
<protein>
    <submittedName>
        <fullName evidence="10">CMGC family protein kinase</fullName>
    </submittedName>
</protein>
<evidence type="ECO:0000256" key="3">
    <source>
        <dbReference type="ARBA" id="ARBA00022679"/>
    </source>
</evidence>
<dbReference type="InterPro" id="IPR000719">
    <property type="entry name" value="Prot_kinase_dom"/>
</dbReference>
<evidence type="ECO:0000313" key="10">
    <source>
        <dbReference type="EMBL" id="OHS99178.1"/>
    </source>
</evidence>
<dbReference type="InterPro" id="IPR017441">
    <property type="entry name" value="Protein_kinase_ATP_BS"/>
</dbReference>
<dbReference type="Gene3D" id="1.10.510.10">
    <property type="entry name" value="Transferase(Phosphotransferase) domain 1"/>
    <property type="match status" value="1"/>
</dbReference>
<dbReference type="SUPFAM" id="SSF56112">
    <property type="entry name" value="Protein kinase-like (PK-like)"/>
    <property type="match status" value="1"/>
</dbReference>
<dbReference type="InterPro" id="IPR011009">
    <property type="entry name" value="Kinase-like_dom_sf"/>
</dbReference>
<dbReference type="PROSITE" id="PS50011">
    <property type="entry name" value="PROTEIN_KINASE_DOM"/>
    <property type="match status" value="1"/>
</dbReference>
<keyword evidence="6 7" id="KW-0067">ATP-binding</keyword>
<keyword evidence="2 8" id="KW-0723">Serine/threonine-protein kinase</keyword>
<keyword evidence="11" id="KW-1185">Reference proteome</keyword>
<dbReference type="GO" id="GO:0005524">
    <property type="term" value="F:ATP binding"/>
    <property type="evidence" value="ECO:0007669"/>
    <property type="project" value="UniProtKB-UniRule"/>
</dbReference>
<dbReference type="FunFam" id="1.10.510.10:FF:000624">
    <property type="entry name" value="Mitogen-activated protein kinase"/>
    <property type="match status" value="1"/>
</dbReference>
<dbReference type="OrthoDB" id="272141at2759"/>
<feature type="domain" description="Protein kinase" evidence="9">
    <location>
        <begin position="37"/>
        <end position="320"/>
    </location>
</feature>
<dbReference type="RefSeq" id="XP_068352315.1">
    <property type="nucleotide sequence ID" value="XM_068509650.1"/>
</dbReference>
<dbReference type="VEuPathDB" id="TrichDB:TRFO_34418"/>
<dbReference type="PANTHER" id="PTHR24057">
    <property type="entry name" value="GLYCOGEN SYNTHASE KINASE-3 ALPHA"/>
    <property type="match status" value="1"/>
</dbReference>